<dbReference type="KEGG" id="asau:88173690"/>
<proteinExistence type="inferred from homology"/>
<sequence>MFRIAAAVSRSLPSLRVSAKPLAVCNSVFASTTQLLSPIRTFKTKSAVKKMCPDCYLVKRKGRVFVYCKSNGKHKQRQG</sequence>
<dbReference type="InterPro" id="IPR000473">
    <property type="entry name" value="Ribosomal_bL36"/>
</dbReference>
<evidence type="ECO:0000256" key="4">
    <source>
        <dbReference type="ARBA" id="ARBA00022980"/>
    </source>
</evidence>
<keyword evidence="6 7" id="KW-0687">Ribonucleoprotein</keyword>
<dbReference type="PANTHER" id="PTHR46909">
    <property type="entry name" value="39S RIBOSOMAL PROTEIN L36, MITOCHONDRIAL"/>
    <property type="match status" value="1"/>
</dbReference>
<dbReference type="PANTHER" id="PTHR46909:SF1">
    <property type="entry name" value="LARGE RIBOSOMAL SUBUNIT PROTEIN BL36M"/>
    <property type="match status" value="1"/>
</dbReference>
<dbReference type="GO" id="GO:0005762">
    <property type="term" value="C:mitochondrial large ribosomal subunit"/>
    <property type="evidence" value="ECO:0007669"/>
    <property type="project" value="TreeGrafter"/>
</dbReference>
<dbReference type="PROSITE" id="PS00828">
    <property type="entry name" value="RIBOSOMAL_L36"/>
    <property type="match status" value="1"/>
</dbReference>
<name>A0AAX4H9U7_9ASCO</name>
<evidence type="ECO:0000256" key="7">
    <source>
        <dbReference type="RuleBase" id="RU000570"/>
    </source>
</evidence>
<keyword evidence="4 7" id="KW-0689">Ribosomal protein</keyword>
<reference evidence="8 9" key="1">
    <citation type="submission" date="2023-10" db="EMBL/GenBank/DDBJ databases">
        <title>Draft Genome Sequence of Candida saopaulonensis from a very Premature Infant with Sepsis.</title>
        <authorList>
            <person name="Ning Y."/>
            <person name="Dai R."/>
            <person name="Xiao M."/>
            <person name="Xu Y."/>
            <person name="Yan Q."/>
            <person name="Zhang L."/>
        </authorList>
    </citation>
    <scope>NUCLEOTIDE SEQUENCE [LARGE SCALE GENOMIC DNA]</scope>
    <source>
        <strain evidence="8 9">19XY460</strain>
    </source>
</reference>
<comment type="similarity">
    <text evidence="2 7">Belongs to the bacterial ribosomal protein bL36 family.</text>
</comment>
<dbReference type="HAMAP" id="MF_00251">
    <property type="entry name" value="Ribosomal_bL36"/>
    <property type="match status" value="1"/>
</dbReference>
<dbReference type="InterPro" id="IPR035977">
    <property type="entry name" value="Ribosomal_bL36_sp"/>
</dbReference>
<dbReference type="GeneID" id="88173690"/>
<dbReference type="InterPro" id="IPR052143">
    <property type="entry name" value="Mitoribosomal_bL36m"/>
</dbReference>
<keyword evidence="3" id="KW-0809">Transit peptide</keyword>
<protein>
    <recommendedName>
        <fullName evidence="7">Ribosomal protein</fullName>
    </recommendedName>
</protein>
<dbReference type="EMBL" id="CP138896">
    <property type="protein sequence ID" value="WPK25315.1"/>
    <property type="molecule type" value="Genomic_DNA"/>
</dbReference>
<evidence type="ECO:0000256" key="6">
    <source>
        <dbReference type="ARBA" id="ARBA00023274"/>
    </source>
</evidence>
<evidence type="ECO:0000256" key="5">
    <source>
        <dbReference type="ARBA" id="ARBA00023128"/>
    </source>
</evidence>
<dbReference type="RefSeq" id="XP_062877697.1">
    <property type="nucleotide sequence ID" value="XM_063021627.1"/>
</dbReference>
<evidence type="ECO:0000256" key="2">
    <source>
        <dbReference type="ARBA" id="ARBA00007645"/>
    </source>
</evidence>
<comment type="subcellular location">
    <subcellularLocation>
        <location evidence="1">Mitochondrion</location>
    </subcellularLocation>
</comment>
<gene>
    <name evidence="8" type="ORF">PUMCH_002626</name>
</gene>
<evidence type="ECO:0000313" key="8">
    <source>
        <dbReference type="EMBL" id="WPK25315.1"/>
    </source>
</evidence>
<evidence type="ECO:0000256" key="1">
    <source>
        <dbReference type="ARBA" id="ARBA00004173"/>
    </source>
</evidence>
<organism evidence="8 9">
    <name type="scientific">Australozyma saopauloensis</name>
    <dbReference type="NCBI Taxonomy" id="291208"/>
    <lineage>
        <taxon>Eukaryota</taxon>
        <taxon>Fungi</taxon>
        <taxon>Dikarya</taxon>
        <taxon>Ascomycota</taxon>
        <taxon>Saccharomycotina</taxon>
        <taxon>Pichiomycetes</taxon>
        <taxon>Metschnikowiaceae</taxon>
        <taxon>Australozyma</taxon>
    </lineage>
</organism>
<dbReference type="NCBIfam" id="TIGR01022">
    <property type="entry name" value="rpmJ_bact"/>
    <property type="match status" value="1"/>
</dbReference>
<evidence type="ECO:0000256" key="3">
    <source>
        <dbReference type="ARBA" id="ARBA00022946"/>
    </source>
</evidence>
<dbReference type="GO" id="GO:0003735">
    <property type="term" value="F:structural constituent of ribosome"/>
    <property type="evidence" value="ECO:0007669"/>
    <property type="project" value="InterPro"/>
</dbReference>
<keyword evidence="9" id="KW-1185">Reference proteome</keyword>
<dbReference type="Proteomes" id="UP001338582">
    <property type="component" value="Chromosome 3"/>
</dbReference>
<keyword evidence="5" id="KW-0496">Mitochondrion</keyword>
<dbReference type="AlphaFoldDB" id="A0AAX4H9U7"/>
<dbReference type="SUPFAM" id="SSF57840">
    <property type="entry name" value="Ribosomal protein L36"/>
    <property type="match status" value="1"/>
</dbReference>
<accession>A0AAX4H9U7</accession>
<evidence type="ECO:0000313" key="9">
    <source>
        <dbReference type="Proteomes" id="UP001338582"/>
    </source>
</evidence>
<dbReference type="Pfam" id="PF00444">
    <property type="entry name" value="Ribosomal_L36"/>
    <property type="match status" value="1"/>
</dbReference>
<dbReference type="GO" id="GO:0006412">
    <property type="term" value="P:translation"/>
    <property type="evidence" value="ECO:0007669"/>
    <property type="project" value="InterPro"/>
</dbReference>